<name>A0A829QQZ9_9MYCO</name>
<dbReference type="InterPro" id="IPR000073">
    <property type="entry name" value="AB_hydrolase_1"/>
</dbReference>
<protein>
    <submittedName>
        <fullName evidence="2">Alpha/beta hydrolase fold family protein</fullName>
    </submittedName>
</protein>
<dbReference type="PANTHER" id="PTHR43433:SF1">
    <property type="entry name" value="BLL5160 PROTEIN"/>
    <property type="match status" value="1"/>
</dbReference>
<sequence length="257" mass="28060">MPNVEVNGQSIHFTDQGQGPVFLASHATLMDTVSLERLTSRIPGRVVAFDLRGHGKTVYDQKPYDYTDAARDALALADHLGVERFTFLAEGQGAVVALRTALAAPERVERLILIGPTADAPSVSENAALDASMDVWCTLGPDPEVYHLVAQYATGTPEDAADLLQRWNQSAWRDYRPAADALANRTRFVDQLHQIKCPTLIVHGTGDFYVPIELGREVADNLGGPVKFVELPTERQAITVAFDPRVGDAVLSWLDGR</sequence>
<keyword evidence="2" id="KW-0378">Hydrolase</keyword>
<accession>A0A829QQZ9</accession>
<dbReference type="InterPro" id="IPR050471">
    <property type="entry name" value="AB_hydrolase"/>
</dbReference>
<dbReference type="Pfam" id="PF12146">
    <property type="entry name" value="Hydrolase_4"/>
    <property type="match status" value="1"/>
</dbReference>
<evidence type="ECO:0000313" key="2">
    <source>
        <dbReference type="EMBL" id="EUA64948.1"/>
    </source>
</evidence>
<dbReference type="InterPro" id="IPR022742">
    <property type="entry name" value="Hydrolase_4"/>
</dbReference>
<reference evidence="2 3" key="1">
    <citation type="submission" date="2013-12" db="EMBL/GenBank/DDBJ databases">
        <authorList>
            <person name="Zelazny A."/>
            <person name="Olivier K."/>
            <person name="Holland S."/>
            <person name="Lenaerts A."/>
            <person name="Ordway D."/>
            <person name="DeGroote M.A."/>
            <person name="Parker T."/>
            <person name="Sizemore C."/>
            <person name="Tallon L.J."/>
            <person name="Sadzewicz L.K."/>
            <person name="Sengamalay N."/>
            <person name="Fraser C.M."/>
            <person name="Hine E."/>
            <person name="Shefchek K.A."/>
            <person name="Das S.P."/>
            <person name="Tettelin H."/>
        </authorList>
    </citation>
    <scope>NUCLEOTIDE SEQUENCE [LARGE SCALE GENOMIC DNA]</scope>
    <source>
        <strain evidence="2 3">1948</strain>
    </source>
</reference>
<dbReference type="GO" id="GO:0016787">
    <property type="term" value="F:hydrolase activity"/>
    <property type="evidence" value="ECO:0007669"/>
    <property type="project" value="UniProtKB-KW"/>
</dbReference>
<comment type="caution">
    <text evidence="2">The sequence shown here is derived from an EMBL/GenBank/DDBJ whole genome shotgun (WGS) entry which is preliminary data.</text>
</comment>
<dbReference type="InterPro" id="IPR029058">
    <property type="entry name" value="AB_hydrolase_fold"/>
</dbReference>
<proteinExistence type="predicted"/>
<evidence type="ECO:0000313" key="3">
    <source>
        <dbReference type="Proteomes" id="UP000021210"/>
    </source>
</evidence>
<evidence type="ECO:0000259" key="1">
    <source>
        <dbReference type="Pfam" id="PF12146"/>
    </source>
</evidence>
<dbReference type="Proteomes" id="UP000021210">
    <property type="component" value="Unassembled WGS sequence"/>
</dbReference>
<dbReference type="Gene3D" id="3.40.50.1820">
    <property type="entry name" value="alpha/beta hydrolase"/>
    <property type="match status" value="1"/>
</dbReference>
<dbReference type="PANTHER" id="PTHR43433">
    <property type="entry name" value="HYDROLASE, ALPHA/BETA FOLD FAMILY PROTEIN"/>
    <property type="match status" value="1"/>
</dbReference>
<dbReference type="EMBL" id="JAOH01000002">
    <property type="protein sequence ID" value="EUA64948.1"/>
    <property type="molecule type" value="Genomic_DNA"/>
</dbReference>
<organism evidence="2 3">
    <name type="scientific">Mycobacteroides abscessus 1948</name>
    <dbReference type="NCBI Taxonomy" id="1299323"/>
    <lineage>
        <taxon>Bacteria</taxon>
        <taxon>Bacillati</taxon>
        <taxon>Actinomycetota</taxon>
        <taxon>Actinomycetes</taxon>
        <taxon>Mycobacteriales</taxon>
        <taxon>Mycobacteriaceae</taxon>
        <taxon>Mycobacteroides</taxon>
        <taxon>Mycobacteroides abscessus</taxon>
    </lineage>
</organism>
<dbReference type="AlphaFoldDB" id="A0A829QQZ9"/>
<feature type="domain" description="Serine aminopeptidase S33" evidence="1">
    <location>
        <begin position="46"/>
        <end position="227"/>
    </location>
</feature>
<dbReference type="PRINTS" id="PR00111">
    <property type="entry name" value="ABHYDROLASE"/>
</dbReference>
<dbReference type="SUPFAM" id="SSF53474">
    <property type="entry name" value="alpha/beta-Hydrolases"/>
    <property type="match status" value="1"/>
</dbReference>
<gene>
    <name evidence="2" type="ORF">I542_5126</name>
</gene>